<evidence type="ECO:0000256" key="2">
    <source>
        <dbReference type="ARBA" id="ARBA00010617"/>
    </source>
</evidence>
<dbReference type="GO" id="GO:0005506">
    <property type="term" value="F:iron ion binding"/>
    <property type="evidence" value="ECO:0007669"/>
    <property type="project" value="InterPro"/>
</dbReference>
<evidence type="ECO:0000313" key="11">
    <source>
        <dbReference type="Proteomes" id="UP000185696"/>
    </source>
</evidence>
<dbReference type="GO" id="GO:0016125">
    <property type="term" value="P:sterol metabolic process"/>
    <property type="evidence" value="ECO:0007669"/>
    <property type="project" value="TreeGrafter"/>
</dbReference>
<dbReference type="Proteomes" id="UP000185696">
    <property type="component" value="Unassembled WGS sequence"/>
</dbReference>
<evidence type="ECO:0000256" key="1">
    <source>
        <dbReference type="ARBA" id="ARBA00001971"/>
    </source>
</evidence>
<sequence>MSFAPVPSGVTAKPIPGERGLPVLGVSGKMMRDPLGLRQEQYERHGPVNWFQAFGMRQVGLLGPDAAELVAINRDKAFGQGWEPILGTFFPKGVLLLDFEEHLHRRRLMQNTFSPERLGGYLRRMQTGITRDVRGWRPGARFLAREAVHDTLLNVSTGTFLDIGNPGDAARVGEAFVNTVRGPYTMMRLPLPGTQWSKALRGRRLLEEYTASQIPAKHAGDGDDVFSALCHSRDEQGHGLSEEDLVNQIIFLMMAAHETTTSALSSMIYFLGRHPEWQDRLREESLSLDEQLDLKDLDQLATCDMVMKESVRRFPPISELARRTVKDTEVHGHFIPAGTAVSVSVLFNHHMEEYWPDPMTWDPGRFAADRREDKSHRFAWTPFGGGVHKCIGLHFASLQIKAVMHQLVRNFSWRLPEGYRLRTDWSGPPAPKDGLPVVLSRIG</sequence>
<evidence type="ECO:0008006" key="12">
    <source>
        <dbReference type="Google" id="ProtNLM"/>
    </source>
</evidence>
<organism evidence="10 11">
    <name type="scientific">Actinophytocola xinjiangensis</name>
    <dbReference type="NCBI Taxonomy" id="485602"/>
    <lineage>
        <taxon>Bacteria</taxon>
        <taxon>Bacillati</taxon>
        <taxon>Actinomycetota</taxon>
        <taxon>Actinomycetes</taxon>
        <taxon>Pseudonocardiales</taxon>
        <taxon>Pseudonocardiaceae</taxon>
    </lineage>
</organism>
<evidence type="ECO:0000256" key="4">
    <source>
        <dbReference type="ARBA" id="ARBA00022723"/>
    </source>
</evidence>
<dbReference type="GO" id="GO:0004497">
    <property type="term" value="F:monooxygenase activity"/>
    <property type="evidence" value="ECO:0007669"/>
    <property type="project" value="UniProtKB-KW"/>
</dbReference>
<evidence type="ECO:0000256" key="9">
    <source>
        <dbReference type="RuleBase" id="RU000461"/>
    </source>
</evidence>
<gene>
    <name evidence="10" type="ORF">BLA60_33630</name>
</gene>
<dbReference type="InterPro" id="IPR001128">
    <property type="entry name" value="Cyt_P450"/>
</dbReference>
<dbReference type="SUPFAM" id="SSF48264">
    <property type="entry name" value="Cytochrome P450"/>
    <property type="match status" value="1"/>
</dbReference>
<dbReference type="Gene3D" id="1.10.630.10">
    <property type="entry name" value="Cytochrome P450"/>
    <property type="match status" value="1"/>
</dbReference>
<keyword evidence="6 8" id="KW-0408">Iron</keyword>
<comment type="similarity">
    <text evidence="2 9">Belongs to the cytochrome P450 family.</text>
</comment>
<feature type="binding site" description="axial binding residue" evidence="8">
    <location>
        <position position="390"/>
    </location>
    <ligand>
        <name>heme</name>
        <dbReference type="ChEBI" id="CHEBI:30413"/>
    </ligand>
    <ligandPart>
        <name>Fe</name>
        <dbReference type="ChEBI" id="CHEBI:18248"/>
    </ligandPart>
</feature>
<evidence type="ECO:0000256" key="6">
    <source>
        <dbReference type="ARBA" id="ARBA00023004"/>
    </source>
</evidence>
<evidence type="ECO:0000313" key="10">
    <source>
        <dbReference type="EMBL" id="OLF06063.1"/>
    </source>
</evidence>
<reference evidence="10 11" key="1">
    <citation type="submission" date="2016-12" db="EMBL/GenBank/DDBJ databases">
        <title>The draft genome sequence of Actinophytocola xinjiangensis.</title>
        <authorList>
            <person name="Wang W."/>
            <person name="Yuan L."/>
        </authorList>
    </citation>
    <scope>NUCLEOTIDE SEQUENCE [LARGE SCALE GENOMIC DNA]</scope>
    <source>
        <strain evidence="10 11">CGMCC 4.4663</strain>
    </source>
</reference>
<dbReference type="PROSITE" id="PS00086">
    <property type="entry name" value="CYTOCHROME_P450"/>
    <property type="match status" value="1"/>
</dbReference>
<name>A0A7Z0WH13_9PSEU</name>
<proteinExistence type="inferred from homology"/>
<accession>A0A7Z0WH13</accession>
<dbReference type="EMBL" id="MSIF01000024">
    <property type="protein sequence ID" value="OLF06063.1"/>
    <property type="molecule type" value="Genomic_DNA"/>
</dbReference>
<comment type="cofactor">
    <cofactor evidence="1 8">
        <name>heme</name>
        <dbReference type="ChEBI" id="CHEBI:30413"/>
    </cofactor>
</comment>
<keyword evidence="5 9" id="KW-0560">Oxidoreductase</keyword>
<dbReference type="OrthoDB" id="5290182at2"/>
<keyword evidence="7 9" id="KW-0503">Monooxygenase</keyword>
<evidence type="ECO:0000256" key="7">
    <source>
        <dbReference type="ARBA" id="ARBA00023033"/>
    </source>
</evidence>
<comment type="caution">
    <text evidence="10">The sequence shown here is derived from an EMBL/GenBank/DDBJ whole genome shotgun (WGS) entry which is preliminary data.</text>
</comment>
<evidence type="ECO:0000256" key="5">
    <source>
        <dbReference type="ARBA" id="ARBA00023002"/>
    </source>
</evidence>
<dbReference type="RefSeq" id="WP_075137154.1">
    <property type="nucleotide sequence ID" value="NZ_MSIF01000024.1"/>
</dbReference>
<dbReference type="Pfam" id="PF00067">
    <property type="entry name" value="p450"/>
    <property type="match status" value="1"/>
</dbReference>
<keyword evidence="3 8" id="KW-0349">Heme</keyword>
<protein>
    <recommendedName>
        <fullName evidence="12">Cytochrome P450</fullName>
    </recommendedName>
</protein>
<dbReference type="GO" id="GO:0016705">
    <property type="term" value="F:oxidoreductase activity, acting on paired donors, with incorporation or reduction of molecular oxygen"/>
    <property type="evidence" value="ECO:0007669"/>
    <property type="project" value="InterPro"/>
</dbReference>
<dbReference type="PANTHER" id="PTHR24286:SF24">
    <property type="entry name" value="LANOSTEROL 14-ALPHA DEMETHYLASE"/>
    <property type="match status" value="1"/>
</dbReference>
<evidence type="ECO:0000256" key="8">
    <source>
        <dbReference type="PIRSR" id="PIRSR602403-1"/>
    </source>
</evidence>
<dbReference type="InterPro" id="IPR017972">
    <property type="entry name" value="Cyt_P450_CS"/>
</dbReference>
<keyword evidence="4 8" id="KW-0479">Metal-binding</keyword>
<dbReference type="InterPro" id="IPR036396">
    <property type="entry name" value="Cyt_P450_sf"/>
</dbReference>
<evidence type="ECO:0000256" key="3">
    <source>
        <dbReference type="ARBA" id="ARBA00022617"/>
    </source>
</evidence>
<keyword evidence="11" id="KW-1185">Reference proteome</keyword>
<dbReference type="PRINTS" id="PR00465">
    <property type="entry name" value="EP450IV"/>
</dbReference>
<dbReference type="PRINTS" id="PR00385">
    <property type="entry name" value="P450"/>
</dbReference>
<dbReference type="PANTHER" id="PTHR24286">
    <property type="entry name" value="CYTOCHROME P450 26"/>
    <property type="match status" value="1"/>
</dbReference>
<dbReference type="InterPro" id="IPR002403">
    <property type="entry name" value="Cyt_P450_E_grp-IV"/>
</dbReference>
<dbReference type="GO" id="GO:0020037">
    <property type="term" value="F:heme binding"/>
    <property type="evidence" value="ECO:0007669"/>
    <property type="project" value="InterPro"/>
</dbReference>
<dbReference type="AlphaFoldDB" id="A0A7Z0WH13"/>